<sequence length="82" mass="8928">MSGGRRAIEAILSTFATGGDLPVRGFCGTSMDSVCLSLFTSPSTYSLLFYLQTQRLSDQQLPPALPPARLDSTRIGSLRRYI</sequence>
<dbReference type="Proteomes" id="UP001152607">
    <property type="component" value="Unassembled WGS sequence"/>
</dbReference>
<reference evidence="1" key="1">
    <citation type="submission" date="2023-01" db="EMBL/GenBank/DDBJ databases">
        <authorList>
            <person name="Van Ghelder C."/>
            <person name="Rancurel C."/>
        </authorList>
    </citation>
    <scope>NUCLEOTIDE SEQUENCE</scope>
    <source>
        <strain evidence="1">CNCM I-4278</strain>
    </source>
</reference>
<evidence type="ECO:0000313" key="1">
    <source>
        <dbReference type="EMBL" id="CAI6323937.1"/>
    </source>
</evidence>
<proteinExistence type="predicted"/>
<accession>A0A9W4U6G6</accession>
<name>A0A9W4U6G6_9PLEO</name>
<comment type="caution">
    <text evidence="1">The sequence shown here is derived from an EMBL/GenBank/DDBJ whole genome shotgun (WGS) entry which is preliminary data.</text>
</comment>
<evidence type="ECO:0000313" key="2">
    <source>
        <dbReference type="Proteomes" id="UP001152607"/>
    </source>
</evidence>
<organism evidence="1 2">
    <name type="scientific">Periconia digitata</name>
    <dbReference type="NCBI Taxonomy" id="1303443"/>
    <lineage>
        <taxon>Eukaryota</taxon>
        <taxon>Fungi</taxon>
        <taxon>Dikarya</taxon>
        <taxon>Ascomycota</taxon>
        <taxon>Pezizomycotina</taxon>
        <taxon>Dothideomycetes</taxon>
        <taxon>Pleosporomycetidae</taxon>
        <taxon>Pleosporales</taxon>
        <taxon>Massarineae</taxon>
        <taxon>Periconiaceae</taxon>
        <taxon>Periconia</taxon>
    </lineage>
</organism>
<dbReference type="EMBL" id="CAOQHR010000002">
    <property type="protein sequence ID" value="CAI6323937.1"/>
    <property type="molecule type" value="Genomic_DNA"/>
</dbReference>
<protein>
    <submittedName>
        <fullName evidence="1">Uncharacterized protein</fullName>
    </submittedName>
</protein>
<dbReference type="AlphaFoldDB" id="A0A9W4U6G6"/>
<gene>
    <name evidence="1" type="ORF">PDIGIT_LOCUS3711</name>
</gene>
<keyword evidence="2" id="KW-1185">Reference proteome</keyword>